<comment type="subcellular location">
    <subcellularLocation>
        <location evidence="1">Membrane</location>
        <topology evidence="1">Multi-pass membrane protein</topology>
    </subcellularLocation>
</comment>
<feature type="compositionally biased region" description="Basic and acidic residues" evidence="5">
    <location>
        <begin position="435"/>
        <end position="445"/>
    </location>
</feature>
<dbReference type="Gene3D" id="1.20.120.350">
    <property type="entry name" value="Voltage-gated potassium channels. Chain C"/>
    <property type="match status" value="1"/>
</dbReference>
<dbReference type="EMBL" id="JBBJCI010000219">
    <property type="protein sequence ID" value="KAK7239946.1"/>
    <property type="molecule type" value="Genomic_DNA"/>
</dbReference>
<feature type="compositionally biased region" description="Polar residues" evidence="5">
    <location>
        <begin position="446"/>
        <end position="461"/>
    </location>
</feature>
<feature type="transmembrane region" description="Helical" evidence="6">
    <location>
        <begin position="129"/>
        <end position="146"/>
    </location>
</feature>
<evidence type="ECO:0000259" key="7">
    <source>
        <dbReference type="Pfam" id="PF00520"/>
    </source>
</evidence>
<feature type="compositionally biased region" description="Acidic residues" evidence="5">
    <location>
        <begin position="511"/>
        <end position="546"/>
    </location>
</feature>
<dbReference type="SUPFAM" id="SSF81324">
    <property type="entry name" value="Voltage-gated potassium channels"/>
    <property type="match status" value="1"/>
</dbReference>
<evidence type="ECO:0000256" key="5">
    <source>
        <dbReference type="SAM" id="MobiDB-lite"/>
    </source>
</evidence>
<sequence length="621" mass="69764">MAVAAIHAARRKRRQSTTYLAPTSYEKRRASSLATRRRHVQIEHRASVLLKDLETAGLVAAGSAASQPRWKLRLQEYYEHHAFQVLVATLIVANFVMSIVEKQLWPSADPAVPGGRAYRRRFTALENTFNALFTVELVFNMVAFWWRDFWRSNWNVFDFVTVTTSWLFFFDTPLPGPLSNLRMVRALRVFRLFKRVESLRKIIESMANALVGLLNACLILFIVMCIYAILGVDFFGHIGKNGDVEFEWCAEGAAGARSRRLAWNATGAEFYEAALDACPAWYTRRGEEFGHEYFGTFFKAMFTMLQILAEDEYLEAVGRPLLANAGPFRTGLFLGTYYMAVTTILLNVVVAVLLDKMVDDEEEDSDDEDDEEDPFFVAQERRIIEEVHRRAREAGRPPPVIPNLRGVDDVDGGGRASAAAAKGRTTLQRRRQKKLDKAENKKQERLTMQSFSKMKSKQLTRAASLDEGDDRDSDSESDSDGDSESESDGDGDGDGDALALARAAPVPGAIAEEDEEEEEEEEEKSDASDDDGDGDEEEEEYADFDVEDHVAALRAEISATRAMNDAILEAIPAVLRVRHEPEVRGQEDEKESDEPRDETPPAPDPPPDVVREGEDRDRPAD</sequence>
<evidence type="ECO:0000313" key="8">
    <source>
        <dbReference type="EMBL" id="KAK7239946.1"/>
    </source>
</evidence>
<protein>
    <submittedName>
        <fullName evidence="8">Low voltage-gated calcium channel</fullName>
    </submittedName>
</protein>
<feature type="transmembrane region" description="Helical" evidence="6">
    <location>
        <begin position="166"/>
        <end position="184"/>
    </location>
</feature>
<keyword evidence="4 6" id="KW-0472">Membrane</keyword>
<dbReference type="PANTHER" id="PTHR10037:SF62">
    <property type="entry name" value="SODIUM CHANNEL PROTEIN 60E"/>
    <property type="match status" value="1"/>
</dbReference>
<dbReference type="Gene3D" id="1.10.287.70">
    <property type="match status" value="1"/>
</dbReference>
<keyword evidence="2 6" id="KW-0812">Transmembrane</keyword>
<feature type="transmembrane region" description="Helical" evidence="6">
    <location>
        <begin position="205"/>
        <end position="230"/>
    </location>
</feature>
<evidence type="ECO:0000256" key="1">
    <source>
        <dbReference type="ARBA" id="ARBA00004141"/>
    </source>
</evidence>
<evidence type="ECO:0000256" key="4">
    <source>
        <dbReference type="ARBA" id="ARBA00023136"/>
    </source>
</evidence>
<dbReference type="InterPro" id="IPR043203">
    <property type="entry name" value="VGCC_Ca_Na"/>
</dbReference>
<feature type="compositionally biased region" description="Basic and acidic residues" evidence="5">
    <location>
        <begin position="609"/>
        <end position="621"/>
    </location>
</feature>
<feature type="transmembrane region" description="Helical" evidence="6">
    <location>
        <begin position="336"/>
        <end position="354"/>
    </location>
</feature>
<evidence type="ECO:0000256" key="2">
    <source>
        <dbReference type="ARBA" id="ARBA00022692"/>
    </source>
</evidence>
<evidence type="ECO:0000313" key="9">
    <source>
        <dbReference type="Proteomes" id="UP001363151"/>
    </source>
</evidence>
<keyword evidence="9" id="KW-1185">Reference proteome</keyword>
<evidence type="ECO:0000256" key="6">
    <source>
        <dbReference type="SAM" id="Phobius"/>
    </source>
</evidence>
<gene>
    <name evidence="8" type="ORF">SO694_00118067</name>
</gene>
<feature type="compositionally biased region" description="Acidic residues" evidence="5">
    <location>
        <begin position="466"/>
        <end position="495"/>
    </location>
</feature>
<dbReference type="PANTHER" id="PTHR10037">
    <property type="entry name" value="VOLTAGE-GATED CATION CHANNEL CALCIUM AND SODIUM"/>
    <property type="match status" value="1"/>
</dbReference>
<accession>A0ABR1FW01</accession>
<proteinExistence type="predicted"/>
<keyword evidence="3 6" id="KW-1133">Transmembrane helix</keyword>
<feature type="compositionally biased region" description="Basic and acidic residues" evidence="5">
    <location>
        <begin position="577"/>
        <end position="587"/>
    </location>
</feature>
<dbReference type="InterPro" id="IPR027359">
    <property type="entry name" value="Volt_channel_dom_sf"/>
</dbReference>
<reference evidence="8 9" key="1">
    <citation type="submission" date="2024-03" db="EMBL/GenBank/DDBJ databases">
        <title>Aureococcus anophagefferens CCMP1851 and Kratosvirus quantuckense: Draft genome of a second virus-susceptible host strain in the model system.</title>
        <authorList>
            <person name="Chase E."/>
            <person name="Truchon A.R."/>
            <person name="Schepens W."/>
            <person name="Wilhelm S.W."/>
        </authorList>
    </citation>
    <scope>NUCLEOTIDE SEQUENCE [LARGE SCALE GENOMIC DNA]</scope>
    <source>
        <strain evidence="8 9">CCMP1851</strain>
    </source>
</reference>
<feature type="domain" description="Ion transport" evidence="7">
    <location>
        <begin position="80"/>
        <end position="362"/>
    </location>
</feature>
<organism evidence="8 9">
    <name type="scientific">Aureococcus anophagefferens</name>
    <name type="common">Harmful bloom alga</name>
    <dbReference type="NCBI Taxonomy" id="44056"/>
    <lineage>
        <taxon>Eukaryota</taxon>
        <taxon>Sar</taxon>
        <taxon>Stramenopiles</taxon>
        <taxon>Ochrophyta</taxon>
        <taxon>Pelagophyceae</taxon>
        <taxon>Pelagomonadales</taxon>
        <taxon>Pelagomonadaceae</taxon>
        <taxon>Aureococcus</taxon>
    </lineage>
</organism>
<name>A0ABR1FW01_AURAN</name>
<dbReference type="Proteomes" id="UP001363151">
    <property type="component" value="Unassembled WGS sequence"/>
</dbReference>
<feature type="region of interest" description="Disordered" evidence="5">
    <location>
        <begin position="574"/>
        <end position="621"/>
    </location>
</feature>
<feature type="region of interest" description="Disordered" evidence="5">
    <location>
        <begin position="388"/>
        <end position="547"/>
    </location>
</feature>
<evidence type="ECO:0000256" key="3">
    <source>
        <dbReference type="ARBA" id="ARBA00022989"/>
    </source>
</evidence>
<dbReference type="Pfam" id="PF00520">
    <property type="entry name" value="Ion_trans"/>
    <property type="match status" value="1"/>
</dbReference>
<dbReference type="InterPro" id="IPR005821">
    <property type="entry name" value="Ion_trans_dom"/>
</dbReference>
<comment type="caution">
    <text evidence="8">The sequence shown here is derived from an EMBL/GenBank/DDBJ whole genome shotgun (WGS) entry which is preliminary data.</text>
</comment>